<dbReference type="EMBL" id="AP022853">
    <property type="protein sequence ID" value="BCB26553.1"/>
    <property type="molecule type" value="Genomic_DNA"/>
</dbReference>
<dbReference type="AlphaFoldDB" id="A0A6F8V9N5"/>
<gene>
    <name evidence="1" type="ORF">SKTS_14390</name>
</gene>
<name>A0A6F8V9N5_9PROT</name>
<sequence>MVLQALRQPGSLISLSLEDWDLLLRQARQANLLARLYVLLDEHGLLEQVPFQPREHLEWVHAIAERHTRAIHWEISLIRKALARVGVPIILLKGAAYVMADLPSARGRLFTDIDIMVPKDRLNEVEAALMLHGWATTHHDAYDQRYYRTWMHELPPMQHVRRSTVIDVHHAILPETAAIHPDPEKLRAAACALDGCDDIQVFSPADMVLHSATHLFHDGELENGLRDLVDIHSLLCHFDSLPTFWSDLAERARELELTRPLFYALRYATLFLRTPIPVDVQDAASTGRPNRLTLALMDSLFTRALMPVHPSCSDGLTGSARWMLYVRSNWLRMPPLLLARHLFHKAFFSPKAE</sequence>
<accession>A0A6F8V9N5</accession>
<proteinExistence type="predicted"/>
<organism evidence="1 2">
    <name type="scientific">Sulfurimicrobium lacus</name>
    <dbReference type="NCBI Taxonomy" id="2715678"/>
    <lineage>
        <taxon>Bacteria</taxon>
        <taxon>Pseudomonadati</taxon>
        <taxon>Pseudomonadota</taxon>
        <taxon>Betaproteobacteria</taxon>
        <taxon>Nitrosomonadales</taxon>
        <taxon>Sulfuricellaceae</taxon>
        <taxon>Sulfurimicrobium</taxon>
    </lineage>
</organism>
<dbReference type="Pfam" id="PF14907">
    <property type="entry name" value="NTP_transf_5"/>
    <property type="match status" value="1"/>
</dbReference>
<dbReference type="Proteomes" id="UP000502260">
    <property type="component" value="Chromosome"/>
</dbReference>
<evidence type="ECO:0000313" key="1">
    <source>
        <dbReference type="EMBL" id="BCB26553.1"/>
    </source>
</evidence>
<dbReference type="KEGG" id="slac:SKTS_14390"/>
<protein>
    <recommendedName>
        <fullName evidence="3">Nucleotidyltransferase</fullName>
    </recommendedName>
</protein>
<evidence type="ECO:0008006" key="3">
    <source>
        <dbReference type="Google" id="ProtNLM"/>
    </source>
</evidence>
<dbReference type="InterPro" id="IPR039498">
    <property type="entry name" value="NTP_transf_5"/>
</dbReference>
<reference evidence="2" key="1">
    <citation type="submission" date="2020-03" db="EMBL/GenBank/DDBJ databases">
        <title>Complete genome sequence of sulfur-oxidizing bacterium skT11.</title>
        <authorList>
            <person name="Kanda M."/>
            <person name="Kojima H."/>
            <person name="Fukui M."/>
        </authorList>
    </citation>
    <scope>NUCLEOTIDE SEQUENCE [LARGE SCALE GENOMIC DNA]</scope>
    <source>
        <strain evidence="2">skT11</strain>
    </source>
</reference>
<evidence type="ECO:0000313" key="2">
    <source>
        <dbReference type="Proteomes" id="UP000502260"/>
    </source>
</evidence>
<keyword evidence="2" id="KW-1185">Reference proteome</keyword>